<evidence type="ECO:0000313" key="4">
    <source>
        <dbReference type="Proteomes" id="UP000274920"/>
    </source>
</evidence>
<dbReference type="AlphaFoldDB" id="A0A3R8M197"/>
<dbReference type="SUPFAM" id="SSF51161">
    <property type="entry name" value="Trimeric LpxA-like enzymes"/>
    <property type="match status" value="1"/>
</dbReference>
<dbReference type="PROSITE" id="PS00101">
    <property type="entry name" value="HEXAPEP_TRANSFERASES"/>
    <property type="match status" value="1"/>
</dbReference>
<dbReference type="InterPro" id="IPR051159">
    <property type="entry name" value="Hexapeptide_acetyltransf"/>
</dbReference>
<dbReference type="InterPro" id="IPR001451">
    <property type="entry name" value="Hexapep"/>
</dbReference>
<proteinExistence type="predicted"/>
<dbReference type="Pfam" id="PF00132">
    <property type="entry name" value="Hexapep"/>
    <property type="match status" value="1"/>
</dbReference>
<protein>
    <submittedName>
        <fullName evidence="3">Antibiotic acetyltransferase</fullName>
    </submittedName>
</protein>
<reference evidence="3" key="1">
    <citation type="submission" date="2018-10" db="EMBL/GenBank/DDBJ databases">
        <title>Schaedlerella arabinophila gen. nov. sp. nov., isolated from the mouse intestinal tract and comparative analysis with the genome of the closely related altered Schaedler flora strain ASF502.</title>
        <authorList>
            <person name="Miyake S."/>
            <person name="Soh M."/>
            <person name="Seedorf H."/>
        </authorList>
    </citation>
    <scope>NUCLEOTIDE SEQUENCE [LARGE SCALE GENOMIC DNA]</scope>
    <source>
        <strain evidence="3">DSM 106076</strain>
    </source>
</reference>
<dbReference type="Proteomes" id="UP000274920">
    <property type="component" value="Unassembled WGS sequence"/>
</dbReference>
<dbReference type="GO" id="GO:0016740">
    <property type="term" value="F:transferase activity"/>
    <property type="evidence" value="ECO:0007669"/>
    <property type="project" value="UniProtKB-KW"/>
</dbReference>
<keyword evidence="4" id="KW-1185">Reference proteome</keyword>
<gene>
    <name evidence="3" type="ORF">EBB54_22050</name>
</gene>
<accession>A0A3R8M197</accession>
<organism evidence="3 4">
    <name type="scientific">Schaedlerella arabinosiphila</name>
    <dbReference type="NCBI Taxonomy" id="2044587"/>
    <lineage>
        <taxon>Bacteria</taxon>
        <taxon>Bacillati</taxon>
        <taxon>Bacillota</taxon>
        <taxon>Clostridia</taxon>
        <taxon>Lachnospirales</taxon>
        <taxon>Lachnospiraceae</taxon>
        <taxon>Schaedlerella</taxon>
    </lineage>
</organism>
<keyword evidence="1 3" id="KW-0808">Transferase</keyword>
<comment type="caution">
    <text evidence="3">The sequence shown here is derived from an EMBL/GenBank/DDBJ whole genome shotgun (WGS) entry which is preliminary data.</text>
</comment>
<dbReference type="CDD" id="cd03349">
    <property type="entry name" value="LbH_XAT"/>
    <property type="match status" value="1"/>
</dbReference>
<dbReference type="InterPro" id="IPR011004">
    <property type="entry name" value="Trimer_LpxA-like_sf"/>
</dbReference>
<keyword evidence="2" id="KW-0677">Repeat</keyword>
<dbReference type="PANTHER" id="PTHR23416:SF78">
    <property type="entry name" value="LIPOPOLYSACCHARIDE BIOSYNTHESIS O-ACETYL TRANSFERASE WBBJ-RELATED"/>
    <property type="match status" value="1"/>
</dbReference>
<dbReference type="PANTHER" id="PTHR23416">
    <property type="entry name" value="SIALIC ACID SYNTHASE-RELATED"/>
    <property type="match status" value="1"/>
</dbReference>
<evidence type="ECO:0000256" key="1">
    <source>
        <dbReference type="ARBA" id="ARBA00022679"/>
    </source>
</evidence>
<sequence length="204" mass="23367">MMKKETIKKELEKKKKKYTIVGKYSYGPLCNHRLVESVGSFSGIGPGCDVVQNHAMNYITVHPFIFSGGDNDLVSLFKYDERKEADWYFPGVRPKGKIEKCSRIKIGNDVWLGKNVIITNGANIGNGVIVGAGAVITKDIPDYAVAVGVPARIIRYRYTEEQICALNQIAWWDWEEEQIRRRYNDLYLPIDEFINKYLPKVEEK</sequence>
<evidence type="ECO:0000256" key="2">
    <source>
        <dbReference type="ARBA" id="ARBA00022737"/>
    </source>
</evidence>
<dbReference type="Gene3D" id="2.160.10.10">
    <property type="entry name" value="Hexapeptide repeat proteins"/>
    <property type="match status" value="1"/>
</dbReference>
<dbReference type="EMBL" id="RHJS01000002">
    <property type="protein sequence ID" value="RRK33742.1"/>
    <property type="molecule type" value="Genomic_DNA"/>
</dbReference>
<evidence type="ECO:0000313" key="3">
    <source>
        <dbReference type="EMBL" id="RRK33742.1"/>
    </source>
</evidence>
<name>A0A3R8M197_9FIRM</name>
<dbReference type="InterPro" id="IPR018357">
    <property type="entry name" value="Hexapep_transf_CS"/>
</dbReference>
<dbReference type="RefSeq" id="WP_125128956.1">
    <property type="nucleotide sequence ID" value="NZ_RHJS01000002.1"/>
</dbReference>